<dbReference type="GO" id="GO:0009166">
    <property type="term" value="P:nucleotide catabolic process"/>
    <property type="evidence" value="ECO:0007669"/>
    <property type="project" value="InterPro"/>
</dbReference>
<dbReference type="PROSITE" id="PS00785">
    <property type="entry name" value="5_NUCLEOTIDASE_1"/>
    <property type="match status" value="1"/>
</dbReference>
<evidence type="ECO:0000259" key="5">
    <source>
        <dbReference type="Pfam" id="PF02872"/>
    </source>
</evidence>
<dbReference type="PROSITE" id="PS51257">
    <property type="entry name" value="PROKAR_LIPOPROTEIN"/>
    <property type="match status" value="1"/>
</dbReference>
<dbReference type="eggNOG" id="COG0737">
    <property type="taxonomic scope" value="Bacteria"/>
</dbReference>
<dbReference type="PROSITE" id="PS00786">
    <property type="entry name" value="5_NUCLEOTIDASE_2"/>
    <property type="match status" value="1"/>
</dbReference>
<dbReference type="SUPFAM" id="SSF55816">
    <property type="entry name" value="5'-nucleotidase (syn. UDP-sugar hydrolase), C-terminal domain"/>
    <property type="match status" value="1"/>
</dbReference>
<dbReference type="Pfam" id="PF02872">
    <property type="entry name" value="5_nucleotid_C"/>
    <property type="match status" value="1"/>
</dbReference>
<dbReference type="Pfam" id="PF00149">
    <property type="entry name" value="Metallophos"/>
    <property type="match status" value="1"/>
</dbReference>
<accession>V2T2L9</accession>
<dbReference type="EMBL" id="AYER01000012">
    <property type="protein sequence ID" value="ESK36698.1"/>
    <property type="molecule type" value="Genomic_DNA"/>
</dbReference>
<dbReference type="STRING" id="1392540.P256_02491"/>
<protein>
    <submittedName>
        <fullName evidence="6">NAD nucleotidase</fullName>
    </submittedName>
</protein>
<dbReference type="OrthoDB" id="9803927at2"/>
<dbReference type="PRINTS" id="PR01607">
    <property type="entry name" value="APYRASEFAMLY"/>
</dbReference>
<evidence type="ECO:0000256" key="1">
    <source>
        <dbReference type="ARBA" id="ARBA00006654"/>
    </source>
</evidence>
<dbReference type="InterPro" id="IPR008334">
    <property type="entry name" value="5'-Nucleotdase_C"/>
</dbReference>
<keyword evidence="2" id="KW-0732">Signal</keyword>
<dbReference type="GO" id="GO:0046872">
    <property type="term" value="F:metal ion binding"/>
    <property type="evidence" value="ECO:0007669"/>
    <property type="project" value="InterPro"/>
</dbReference>
<comment type="similarity">
    <text evidence="1 3">Belongs to the 5'-nucleotidase family.</text>
</comment>
<dbReference type="InterPro" id="IPR006146">
    <property type="entry name" value="5'-Nucleotdase_CS"/>
</dbReference>
<evidence type="ECO:0000313" key="6">
    <source>
        <dbReference type="EMBL" id="ESK36698.1"/>
    </source>
</evidence>
<dbReference type="GO" id="GO:0008768">
    <property type="term" value="F:UDP-sugar diphosphatase activity"/>
    <property type="evidence" value="ECO:0007669"/>
    <property type="project" value="TreeGrafter"/>
</dbReference>
<dbReference type="SUPFAM" id="SSF56300">
    <property type="entry name" value="Metallo-dependent phosphatases"/>
    <property type="match status" value="1"/>
</dbReference>
<dbReference type="Proteomes" id="UP000023785">
    <property type="component" value="Unassembled WGS sequence"/>
</dbReference>
<sequence length="563" mass="62367">MRIFRQFIPTAFILGCSLGHAEHLQQPFELTILHINDHHSHLDEEKTKLKFDAGKGIEEFEVTRGGIARVATMINELSLPNKNIVKVHAGDAVTGDFYYNLNGGKADAMAMNQICFDTFTLGNHEFDAKDQGLNQFIHFLKHGNCPQPTQILSANVSFGASSPLYKTNLVQKTAIIEKQGQKIAFIGLTVADKTKNASQPNLDTIFANELEIAQGEINRLKAEGINKIILQTHLGYKFDIQLAQQLTGVNVIVGADSHTLLGPSNLNNIGLKPEGAYPTQVKNKDGEPICIAQAWQYNYAVGELNIKFDENGKVLSCTGTPHILIGDDIKRASNNSDLSKSEKQKIQEQIKQQQLPVNIIQPDPAMLQVLATYSQQKQRFTNRVVGYAKEDLCVKSMPVPISNNKCGKYGGELQQLFAKALLEEGKRQFNADFSLQNGGGVRIPIAKGPVTVGMVYQLLPFKNTLMQLNMTGAEIKNTLEQVMDKNNLDKDAGSYPYMSGLHWTVDLNQPKGNRIQNLEQVLSSGQIQPLDLNKIYKLATIDFLARGSGHTLHDSEYNTRRSP</sequence>
<dbReference type="PATRIC" id="fig|1392540.3.peg.2405"/>
<dbReference type="HOGENOM" id="CLU_005854_7_1_6"/>
<keyword evidence="3" id="KW-0547">Nucleotide-binding</keyword>
<dbReference type="InterPro" id="IPR036907">
    <property type="entry name" value="5'-Nucleotdase_C_sf"/>
</dbReference>
<evidence type="ECO:0000256" key="2">
    <source>
        <dbReference type="ARBA" id="ARBA00022729"/>
    </source>
</evidence>
<dbReference type="Gene3D" id="3.90.780.10">
    <property type="entry name" value="5'-Nucleotidase, C-terminal domain"/>
    <property type="match status" value="1"/>
</dbReference>
<keyword evidence="7" id="KW-1185">Reference proteome</keyword>
<dbReference type="GO" id="GO:0030288">
    <property type="term" value="C:outer membrane-bounded periplasmic space"/>
    <property type="evidence" value="ECO:0007669"/>
    <property type="project" value="TreeGrafter"/>
</dbReference>
<organism evidence="6 7">
    <name type="scientific">Acinetobacter nectaris CIP 110549</name>
    <dbReference type="NCBI Taxonomy" id="1392540"/>
    <lineage>
        <taxon>Bacteria</taxon>
        <taxon>Pseudomonadati</taxon>
        <taxon>Pseudomonadota</taxon>
        <taxon>Gammaproteobacteria</taxon>
        <taxon>Moraxellales</taxon>
        <taxon>Moraxellaceae</taxon>
        <taxon>Acinetobacter</taxon>
    </lineage>
</organism>
<comment type="caution">
    <text evidence="6">The sequence shown here is derived from an EMBL/GenBank/DDBJ whole genome shotgun (WGS) entry which is preliminary data.</text>
</comment>
<keyword evidence="3" id="KW-0378">Hydrolase</keyword>
<dbReference type="PANTHER" id="PTHR11575:SF24">
    <property type="entry name" value="5'-NUCLEOTIDASE"/>
    <property type="match status" value="1"/>
</dbReference>
<dbReference type="AlphaFoldDB" id="V2T2L9"/>
<evidence type="ECO:0000256" key="3">
    <source>
        <dbReference type="RuleBase" id="RU362119"/>
    </source>
</evidence>
<dbReference type="InterPro" id="IPR006179">
    <property type="entry name" value="5_nucleotidase/apyrase"/>
</dbReference>
<dbReference type="Gene3D" id="3.60.21.10">
    <property type="match status" value="1"/>
</dbReference>
<name>V2T2L9_9GAMM</name>
<dbReference type="GO" id="GO:0008253">
    <property type="term" value="F:5'-nucleotidase activity"/>
    <property type="evidence" value="ECO:0007669"/>
    <property type="project" value="TreeGrafter"/>
</dbReference>
<feature type="domain" description="5'-Nucleotidase C-terminal" evidence="5">
    <location>
        <begin position="401"/>
        <end position="549"/>
    </location>
</feature>
<dbReference type="InterPro" id="IPR004843">
    <property type="entry name" value="Calcineurin-like_PHP"/>
</dbReference>
<dbReference type="GO" id="GO:0000166">
    <property type="term" value="F:nucleotide binding"/>
    <property type="evidence" value="ECO:0007669"/>
    <property type="project" value="UniProtKB-KW"/>
</dbReference>
<gene>
    <name evidence="6" type="ORF">P256_02491</name>
</gene>
<evidence type="ECO:0000259" key="4">
    <source>
        <dbReference type="Pfam" id="PF00149"/>
    </source>
</evidence>
<proteinExistence type="inferred from homology"/>
<dbReference type="PANTHER" id="PTHR11575">
    <property type="entry name" value="5'-NUCLEOTIDASE-RELATED"/>
    <property type="match status" value="1"/>
</dbReference>
<reference evidence="6 7" key="1">
    <citation type="submission" date="2013-10" db="EMBL/GenBank/DDBJ databases">
        <title>The Genome Sequence of Acinetobacter nectaris CIP 110549.</title>
        <authorList>
            <consortium name="The Broad Institute Genomics Platform"/>
            <consortium name="The Broad Institute Genome Sequencing Center for Infectious Disease"/>
            <person name="Cerqueira G."/>
            <person name="Feldgarden M."/>
            <person name="Courvalin P."/>
            <person name="Grillot-Courvalin C."/>
            <person name="Clermont D."/>
            <person name="Rocha E."/>
            <person name="Yoon E.-J."/>
            <person name="Nemec A."/>
            <person name="Young S.K."/>
            <person name="Zeng Q."/>
            <person name="Gargeya S."/>
            <person name="Fitzgerald M."/>
            <person name="Abouelleil A."/>
            <person name="Alvarado L."/>
            <person name="Berlin A.M."/>
            <person name="Chapman S.B."/>
            <person name="Gainer-Dewar J."/>
            <person name="Goldberg J."/>
            <person name="Gnerre S."/>
            <person name="Griggs A."/>
            <person name="Gujja S."/>
            <person name="Hansen M."/>
            <person name="Howarth C."/>
            <person name="Imamovic A."/>
            <person name="Ireland A."/>
            <person name="Larimer J."/>
            <person name="McCowan C."/>
            <person name="Murphy C."/>
            <person name="Pearson M."/>
            <person name="Poon T.W."/>
            <person name="Priest M."/>
            <person name="Roberts A."/>
            <person name="Saif S."/>
            <person name="Shea T."/>
            <person name="Sykes S."/>
            <person name="Wortman J."/>
            <person name="Nusbaum C."/>
            <person name="Birren B."/>
        </authorList>
    </citation>
    <scope>NUCLEOTIDE SEQUENCE [LARGE SCALE GENOMIC DNA]</scope>
    <source>
        <strain evidence="6 7">CIP 110549</strain>
    </source>
</reference>
<evidence type="ECO:0000313" key="7">
    <source>
        <dbReference type="Proteomes" id="UP000023785"/>
    </source>
</evidence>
<feature type="domain" description="Calcineurin-like phosphoesterase" evidence="4">
    <location>
        <begin position="30"/>
        <end position="258"/>
    </location>
</feature>
<dbReference type="InterPro" id="IPR029052">
    <property type="entry name" value="Metallo-depent_PP-like"/>
</dbReference>
<dbReference type="RefSeq" id="WP_023274099.1">
    <property type="nucleotide sequence ID" value="NZ_KI530738.1"/>
</dbReference>